<dbReference type="AlphaFoldDB" id="A0A1Y5HUW3"/>
<protein>
    <submittedName>
        <fullName evidence="2">Uncharacterized protein</fullName>
    </submittedName>
</protein>
<keyword evidence="1" id="KW-0472">Membrane</keyword>
<accession>A0A1Y5HUW3</accession>
<keyword evidence="1" id="KW-0812">Transmembrane</keyword>
<dbReference type="EMBL" id="MABE01000154">
    <property type="protein sequence ID" value="OUS41096.1"/>
    <property type="molecule type" value="Genomic_DNA"/>
</dbReference>
<reference evidence="3" key="1">
    <citation type="journal article" date="2017" name="Proc. Natl. Acad. Sci. U.S.A.">
        <title>Simulation of Deepwater Horizon oil plume reveals substrate specialization within a complex community of hydrocarbon degraders.</title>
        <authorList>
            <person name="Hu P."/>
            <person name="Dubinsky E.A."/>
            <person name="Probst A.J."/>
            <person name="Wang J."/>
            <person name="Sieber C.M.K."/>
            <person name="Tom L.M."/>
            <person name="Gardinali P."/>
            <person name="Banfield J.F."/>
            <person name="Atlas R.M."/>
            <person name="Andersen G.L."/>
        </authorList>
    </citation>
    <scope>NUCLEOTIDE SEQUENCE [LARGE SCALE GENOMIC DNA]</scope>
</reference>
<evidence type="ECO:0000313" key="3">
    <source>
        <dbReference type="Proteomes" id="UP000227088"/>
    </source>
</evidence>
<sequence length="70" mass="8206">MKELKPISLIAKLIEDCRHYFNLPENYRAYQWTQTKTYKRRLAVVKYFWIIGGSLMLISGHIAFILGGSL</sequence>
<dbReference type="Proteomes" id="UP000227088">
    <property type="component" value="Unassembled WGS sequence"/>
</dbReference>
<comment type="caution">
    <text evidence="2">The sequence shown here is derived from an EMBL/GenBank/DDBJ whole genome shotgun (WGS) entry which is preliminary data.</text>
</comment>
<feature type="non-terminal residue" evidence="2">
    <location>
        <position position="70"/>
    </location>
</feature>
<proteinExistence type="predicted"/>
<feature type="transmembrane region" description="Helical" evidence="1">
    <location>
        <begin position="47"/>
        <end position="67"/>
    </location>
</feature>
<evidence type="ECO:0000256" key="1">
    <source>
        <dbReference type="SAM" id="Phobius"/>
    </source>
</evidence>
<gene>
    <name evidence="2" type="ORF">A9R00_02665</name>
</gene>
<evidence type="ECO:0000313" key="2">
    <source>
        <dbReference type="EMBL" id="OUS41096.1"/>
    </source>
</evidence>
<name>A0A1Y5HUW3_OLEAN</name>
<organism evidence="2 3">
    <name type="scientific">Oleispira antarctica</name>
    <dbReference type="NCBI Taxonomy" id="188908"/>
    <lineage>
        <taxon>Bacteria</taxon>
        <taxon>Pseudomonadati</taxon>
        <taxon>Pseudomonadota</taxon>
        <taxon>Gammaproteobacteria</taxon>
        <taxon>Oceanospirillales</taxon>
        <taxon>Oceanospirillaceae</taxon>
        <taxon>Oleispira</taxon>
    </lineage>
</organism>
<keyword evidence="1" id="KW-1133">Transmembrane helix</keyword>